<reference evidence="1 2" key="1">
    <citation type="submission" date="2024-02" db="EMBL/GenBank/DDBJ databases">
        <title>Comparative Genomic Analysis of Flavobacterium Species Causing Columnaris Disease of Freshwater Fish in Thailand: Insights into Virulence and Resistance Mechanisms.</title>
        <authorList>
            <person name="Nguyen D."/>
            <person name="Chokmangmeepisarn P."/>
            <person name="Khianchaikhan K."/>
            <person name="Morishita M."/>
            <person name="Bunnoy A."/>
            <person name="Rodkhum C."/>
        </authorList>
    </citation>
    <scope>NUCLEOTIDE SEQUENCE [LARGE SCALE GENOMIC DNA]</scope>
    <source>
        <strain evidence="1 2">CNRT2201</strain>
    </source>
</reference>
<organism evidence="1 2">
    <name type="scientific">Flavobacterium oreochromis</name>
    <dbReference type="NCBI Taxonomy" id="2906078"/>
    <lineage>
        <taxon>Bacteria</taxon>
        <taxon>Pseudomonadati</taxon>
        <taxon>Bacteroidota</taxon>
        <taxon>Flavobacteriia</taxon>
        <taxon>Flavobacteriales</taxon>
        <taxon>Flavobacteriaceae</taxon>
        <taxon>Flavobacterium</taxon>
    </lineage>
</organism>
<dbReference type="Gene3D" id="1.10.1200.10">
    <property type="entry name" value="ACP-like"/>
    <property type="match status" value="1"/>
</dbReference>
<dbReference type="EMBL" id="JAZGZP010000011">
    <property type="protein sequence ID" value="MFK7000954.1"/>
    <property type="molecule type" value="Genomic_DNA"/>
</dbReference>
<evidence type="ECO:0000313" key="2">
    <source>
        <dbReference type="Proteomes" id="UP001621706"/>
    </source>
</evidence>
<protein>
    <recommendedName>
        <fullName evidence="3">Carrier domain-containing protein</fullName>
    </recommendedName>
</protein>
<dbReference type="InterPro" id="IPR036736">
    <property type="entry name" value="ACP-like_sf"/>
</dbReference>
<keyword evidence="2" id="KW-1185">Reference proteome</keyword>
<dbReference type="RefSeq" id="WP_088399000.1">
    <property type="nucleotide sequence ID" value="NZ_JAZGZP010000011.1"/>
</dbReference>
<sequence>MENLIIKNEIYNLVVEELLNQVGCPMTITPGMLIKEDLGLPSMKIVFFLTSITQKLNISILDFADYELLNAKSVQDMYELLTQKIK</sequence>
<evidence type="ECO:0000313" key="1">
    <source>
        <dbReference type="EMBL" id="MFK7000954.1"/>
    </source>
</evidence>
<comment type="caution">
    <text evidence="1">The sequence shown here is derived from an EMBL/GenBank/DDBJ whole genome shotgun (WGS) entry which is preliminary data.</text>
</comment>
<name>A0ABW8P8S1_9FLAO</name>
<evidence type="ECO:0008006" key="3">
    <source>
        <dbReference type="Google" id="ProtNLM"/>
    </source>
</evidence>
<accession>A0ABW8P8S1</accession>
<proteinExistence type="predicted"/>
<gene>
    <name evidence="1" type="ORF">V3I07_08600</name>
</gene>
<dbReference type="Proteomes" id="UP001621706">
    <property type="component" value="Unassembled WGS sequence"/>
</dbReference>
<dbReference type="SUPFAM" id="SSF47336">
    <property type="entry name" value="ACP-like"/>
    <property type="match status" value="1"/>
</dbReference>